<comment type="cofactor">
    <cofactor evidence="23">
        <name>Mg(2+)</name>
        <dbReference type="ChEBI" id="CHEBI:18420"/>
    </cofactor>
    <text evidence="23">Mn(2+), Zn(2+), Cd(2+) and Co(2+) support activity to lesser extents.</text>
</comment>
<keyword evidence="15 24" id="KW-1133">Transmembrane helix</keyword>
<comment type="catalytic activity">
    <reaction evidence="24">
        <text>a 1,2-diacyl-sn-glycerol + ATP = a 1,2-diacyl-sn-glycero-3-phosphate + ADP + H(+)</text>
        <dbReference type="Rhea" id="RHEA:10272"/>
        <dbReference type="ChEBI" id="CHEBI:15378"/>
        <dbReference type="ChEBI" id="CHEBI:17815"/>
        <dbReference type="ChEBI" id="CHEBI:30616"/>
        <dbReference type="ChEBI" id="CHEBI:58608"/>
        <dbReference type="ChEBI" id="CHEBI:456216"/>
        <dbReference type="EC" id="2.7.1.107"/>
    </reaction>
</comment>
<keyword evidence="7 24" id="KW-0997">Cell inner membrane</keyword>
<evidence type="ECO:0000256" key="9">
    <source>
        <dbReference type="ARBA" id="ARBA00022692"/>
    </source>
</evidence>
<evidence type="ECO:0000256" key="18">
    <source>
        <dbReference type="ARBA" id="ARBA00023209"/>
    </source>
</evidence>
<sequence length="114" mass="12342">MGLFEWLKTRIIWSCAGLRDAWRQEQSFRVWSWVNVVSAGLAFWLLSGAELALILALGLLILAVEMVNTAVERAVDLVSSERSELARQAKDAGSAGVMLAAIAAGVAWVVVLVT</sequence>
<feature type="binding site" evidence="23">
    <location>
        <position position="25"/>
    </location>
    <ligand>
        <name>a divalent metal cation</name>
        <dbReference type="ChEBI" id="CHEBI:60240"/>
    </ligand>
</feature>
<reference evidence="25 26" key="1">
    <citation type="submission" date="2017-03" db="EMBL/GenBank/DDBJ databases">
        <authorList>
            <person name="Afonso C.L."/>
            <person name="Miller P.J."/>
            <person name="Scott M.A."/>
            <person name="Spackman E."/>
            <person name="Goraichik I."/>
            <person name="Dimitrov K.M."/>
            <person name="Suarez D.L."/>
            <person name="Swayne D.E."/>
        </authorList>
    </citation>
    <scope>NUCLEOTIDE SEQUENCE [LARGE SCALE GENOMIC DNA]</scope>
    <source>
        <strain evidence="25 26">CECT 8397</strain>
    </source>
</reference>
<dbReference type="PANTHER" id="PTHR34299:SF1">
    <property type="entry name" value="DIACYLGLYCEROL KINASE"/>
    <property type="match status" value="1"/>
</dbReference>
<name>A0A1Y5SL46_9RHOB</name>
<feature type="binding site" evidence="22">
    <location>
        <position position="72"/>
    </location>
    <ligand>
        <name>ATP</name>
        <dbReference type="ChEBI" id="CHEBI:30616"/>
    </ligand>
</feature>
<evidence type="ECO:0000256" key="4">
    <source>
        <dbReference type="ARBA" id="ARBA00017575"/>
    </source>
</evidence>
<evidence type="ECO:0000256" key="22">
    <source>
        <dbReference type="PIRSR" id="PIRSR600829-3"/>
    </source>
</evidence>
<evidence type="ECO:0000256" key="19">
    <source>
        <dbReference type="ARBA" id="ARBA00023264"/>
    </source>
</evidence>
<keyword evidence="5" id="KW-1003">Cell membrane</keyword>
<dbReference type="Gene3D" id="1.10.287.3610">
    <property type="match status" value="1"/>
</dbReference>
<feature type="transmembrane region" description="Helical" evidence="24">
    <location>
        <begin position="92"/>
        <end position="113"/>
    </location>
</feature>
<evidence type="ECO:0000256" key="20">
    <source>
        <dbReference type="PIRSR" id="PIRSR600829-1"/>
    </source>
</evidence>
<evidence type="ECO:0000256" key="2">
    <source>
        <dbReference type="ARBA" id="ARBA00005967"/>
    </source>
</evidence>
<keyword evidence="10 23" id="KW-0479">Metal-binding</keyword>
<evidence type="ECO:0000256" key="16">
    <source>
        <dbReference type="ARBA" id="ARBA00023098"/>
    </source>
</evidence>
<dbReference type="InterPro" id="IPR000829">
    <property type="entry name" value="DAGK"/>
</dbReference>
<evidence type="ECO:0000256" key="23">
    <source>
        <dbReference type="PIRSR" id="PIRSR600829-4"/>
    </source>
</evidence>
<keyword evidence="6" id="KW-0444">Lipid biosynthesis</keyword>
<keyword evidence="17 24" id="KW-0472">Membrane</keyword>
<comment type="similarity">
    <text evidence="2 24">Belongs to the bacterial diacylglycerol kinase family.</text>
</comment>
<dbReference type="GO" id="GO:0005886">
    <property type="term" value="C:plasma membrane"/>
    <property type="evidence" value="ECO:0007669"/>
    <property type="project" value="UniProtKB-SubCell"/>
</dbReference>
<feature type="binding site" evidence="22">
    <location>
        <begin position="90"/>
        <end position="91"/>
    </location>
    <ligand>
        <name>ATP</name>
        <dbReference type="ChEBI" id="CHEBI:30616"/>
    </ligand>
</feature>
<dbReference type="AlphaFoldDB" id="A0A1Y5SL46"/>
<comment type="caution">
    <text evidence="24">Lacks conserved residue(s) required for the propagation of feature annotation.</text>
</comment>
<keyword evidence="13 22" id="KW-0067">ATP-binding</keyword>
<evidence type="ECO:0000256" key="24">
    <source>
        <dbReference type="RuleBase" id="RU363065"/>
    </source>
</evidence>
<dbReference type="GO" id="GO:0046872">
    <property type="term" value="F:metal ion binding"/>
    <property type="evidence" value="ECO:0007669"/>
    <property type="project" value="UniProtKB-KW"/>
</dbReference>
<evidence type="ECO:0000256" key="13">
    <source>
        <dbReference type="ARBA" id="ARBA00022840"/>
    </source>
</evidence>
<feature type="active site" description="Proton acceptor" evidence="20">
    <location>
        <position position="65"/>
    </location>
</feature>
<evidence type="ECO:0000256" key="5">
    <source>
        <dbReference type="ARBA" id="ARBA00022475"/>
    </source>
</evidence>
<keyword evidence="14 23" id="KW-0460">Magnesium</keyword>
<dbReference type="Proteomes" id="UP000193623">
    <property type="component" value="Unassembled WGS sequence"/>
</dbReference>
<evidence type="ECO:0000256" key="11">
    <source>
        <dbReference type="ARBA" id="ARBA00022741"/>
    </source>
</evidence>
<feature type="transmembrane region" description="Helical" evidence="24">
    <location>
        <begin position="52"/>
        <end position="71"/>
    </location>
</feature>
<comment type="function">
    <text evidence="24">Catalyzes the ATP-dependent phosphorylation of sn-l,2-diacylglycerol (DAG) to phosphatidic acid. Involved in the recycling of diacylglycerol produced as a by-product during membrane-derived oligosaccharide (MDO) biosynthesis.</text>
</comment>
<dbReference type="Pfam" id="PF01219">
    <property type="entry name" value="DAGK_prokar"/>
    <property type="match status" value="1"/>
</dbReference>
<protein>
    <recommendedName>
        <fullName evidence="4 24">Diacylglycerol kinase</fullName>
        <ecNumber evidence="3 24">2.7.1.107</ecNumber>
    </recommendedName>
</protein>
<dbReference type="GO" id="GO:0005524">
    <property type="term" value="F:ATP binding"/>
    <property type="evidence" value="ECO:0007669"/>
    <property type="project" value="UniProtKB-KW"/>
</dbReference>
<keyword evidence="18" id="KW-0594">Phospholipid biosynthesis</keyword>
<evidence type="ECO:0000256" key="3">
    <source>
        <dbReference type="ARBA" id="ARBA00012133"/>
    </source>
</evidence>
<keyword evidence="11 22" id="KW-0547">Nucleotide-binding</keyword>
<dbReference type="PANTHER" id="PTHR34299">
    <property type="entry name" value="DIACYLGLYCEROL KINASE"/>
    <property type="match status" value="1"/>
</dbReference>
<dbReference type="PROSITE" id="PS01069">
    <property type="entry name" value="DAGK_PROKAR"/>
    <property type="match status" value="1"/>
</dbReference>
<proteinExistence type="inferred from homology"/>
<gene>
    <name evidence="25" type="primary">dgkA</name>
    <name evidence="25" type="ORF">PSJ8397_02215</name>
</gene>
<evidence type="ECO:0000256" key="7">
    <source>
        <dbReference type="ARBA" id="ARBA00022519"/>
    </source>
</evidence>
<feature type="binding site" evidence="21">
    <location>
        <position position="65"/>
    </location>
    <ligand>
        <name>substrate</name>
    </ligand>
</feature>
<dbReference type="EC" id="2.7.1.107" evidence="3 24"/>
<organism evidence="25 26">
    <name type="scientific">Pseudooctadecabacter jejudonensis</name>
    <dbReference type="NCBI Taxonomy" id="1391910"/>
    <lineage>
        <taxon>Bacteria</taxon>
        <taxon>Pseudomonadati</taxon>
        <taxon>Pseudomonadota</taxon>
        <taxon>Alphaproteobacteria</taxon>
        <taxon>Rhodobacterales</taxon>
        <taxon>Paracoccaceae</taxon>
        <taxon>Pseudooctadecabacter</taxon>
    </lineage>
</organism>
<dbReference type="RefSeq" id="WP_085864625.1">
    <property type="nucleotide sequence ID" value="NZ_FWFT01000003.1"/>
</dbReference>
<feature type="binding site" evidence="21">
    <location>
        <position position="94"/>
    </location>
    <ligand>
        <name>substrate</name>
    </ligand>
</feature>
<feature type="binding site" evidence="23">
    <location>
        <position position="72"/>
    </location>
    <ligand>
        <name>a divalent metal cation</name>
        <dbReference type="ChEBI" id="CHEBI:60240"/>
    </ligand>
</feature>
<evidence type="ECO:0000256" key="14">
    <source>
        <dbReference type="ARBA" id="ARBA00022842"/>
    </source>
</evidence>
<feature type="binding site" evidence="21">
    <location>
        <begin position="19"/>
        <end position="22"/>
    </location>
    <ligand>
        <name>substrate</name>
    </ligand>
</feature>
<dbReference type="InterPro" id="IPR036945">
    <property type="entry name" value="DAGK_sf"/>
</dbReference>
<keyword evidence="9 24" id="KW-0812">Transmembrane</keyword>
<keyword evidence="26" id="KW-1185">Reference proteome</keyword>
<keyword evidence="19 24" id="KW-1208">Phospholipid metabolism</keyword>
<keyword evidence="16 24" id="KW-0443">Lipid metabolism</keyword>
<evidence type="ECO:0000256" key="1">
    <source>
        <dbReference type="ARBA" id="ARBA00004429"/>
    </source>
</evidence>
<feature type="binding site" evidence="22">
    <location>
        <position position="25"/>
    </location>
    <ligand>
        <name>ATP</name>
        <dbReference type="ChEBI" id="CHEBI:30616"/>
    </ligand>
</feature>
<evidence type="ECO:0000256" key="8">
    <source>
        <dbReference type="ARBA" id="ARBA00022679"/>
    </source>
</evidence>
<evidence type="ECO:0000256" key="12">
    <source>
        <dbReference type="ARBA" id="ARBA00022777"/>
    </source>
</evidence>
<keyword evidence="12 24" id="KW-0418">Kinase</keyword>
<evidence type="ECO:0000256" key="15">
    <source>
        <dbReference type="ARBA" id="ARBA00022989"/>
    </source>
</evidence>
<dbReference type="InterPro" id="IPR033718">
    <property type="entry name" value="DAGK_prok"/>
</dbReference>
<keyword evidence="8 24" id="KW-0808">Transferase</keyword>
<evidence type="ECO:0000313" key="26">
    <source>
        <dbReference type="Proteomes" id="UP000193623"/>
    </source>
</evidence>
<evidence type="ECO:0000256" key="21">
    <source>
        <dbReference type="PIRSR" id="PIRSR600829-2"/>
    </source>
</evidence>
<evidence type="ECO:0000256" key="17">
    <source>
        <dbReference type="ARBA" id="ARBA00023136"/>
    </source>
</evidence>
<comment type="subcellular location">
    <subcellularLocation>
        <location evidence="1 24">Cell inner membrane</location>
        <topology evidence="1 24">Multi-pass membrane protein</topology>
    </subcellularLocation>
</comment>
<dbReference type="OrthoDB" id="7871148at2"/>
<dbReference type="GO" id="GO:0004143">
    <property type="term" value="F:ATP-dependent diacylglycerol kinase activity"/>
    <property type="evidence" value="ECO:0007669"/>
    <property type="project" value="UniProtKB-EC"/>
</dbReference>
<evidence type="ECO:0000256" key="6">
    <source>
        <dbReference type="ARBA" id="ARBA00022516"/>
    </source>
</evidence>
<dbReference type="GO" id="GO:0006654">
    <property type="term" value="P:phosphatidic acid biosynthetic process"/>
    <property type="evidence" value="ECO:0007669"/>
    <property type="project" value="InterPro"/>
</dbReference>
<evidence type="ECO:0000256" key="10">
    <source>
        <dbReference type="ARBA" id="ARBA00022723"/>
    </source>
</evidence>
<dbReference type="EMBL" id="FWFT01000003">
    <property type="protein sequence ID" value="SLN43335.1"/>
    <property type="molecule type" value="Genomic_DNA"/>
</dbReference>
<evidence type="ECO:0000313" key="25">
    <source>
        <dbReference type="EMBL" id="SLN43335.1"/>
    </source>
</evidence>
<dbReference type="CDD" id="cd14264">
    <property type="entry name" value="DAGK_IM"/>
    <property type="match status" value="1"/>
</dbReference>
<accession>A0A1Y5SL46</accession>